<dbReference type="InParanoid" id="K4ANZ5"/>
<evidence type="ECO:0000313" key="2">
    <source>
        <dbReference type="Proteomes" id="UP000004995"/>
    </source>
</evidence>
<accession>K4ANZ5</accession>
<dbReference type="AlphaFoldDB" id="K4ANZ5"/>
<dbReference type="EMBL" id="AGNK02005857">
    <property type="status" value="NOT_ANNOTATED_CDS"/>
    <property type="molecule type" value="Genomic_DNA"/>
</dbReference>
<evidence type="ECO:0000313" key="1">
    <source>
        <dbReference type="EnsemblPlants" id="KQK89975"/>
    </source>
</evidence>
<reference evidence="1" key="2">
    <citation type="submission" date="2018-08" db="UniProtKB">
        <authorList>
            <consortium name="EnsemblPlants"/>
        </authorList>
    </citation>
    <scope>IDENTIFICATION</scope>
    <source>
        <strain evidence="1">Yugu1</strain>
    </source>
</reference>
<sequence>MALIDAVANSIHIPLVIIWRGIRYCDHGHNDSNRGPK</sequence>
<protein>
    <submittedName>
        <fullName evidence="1">Uncharacterized protein</fullName>
    </submittedName>
</protein>
<dbReference type="HOGENOM" id="CLU_3352016_0_0_1"/>
<dbReference type="EnsemblPlants" id="KQK89975">
    <property type="protein sequence ID" value="KQK89975"/>
    <property type="gene ID" value="SETIT_040643mg"/>
</dbReference>
<proteinExistence type="predicted"/>
<dbReference type="Gramene" id="KQK89975">
    <property type="protein sequence ID" value="KQK89975"/>
    <property type="gene ID" value="SETIT_040643mg"/>
</dbReference>
<dbReference type="Proteomes" id="UP000004995">
    <property type="component" value="Unassembled WGS sequence"/>
</dbReference>
<name>K4ANZ5_SETIT</name>
<reference evidence="2" key="1">
    <citation type="journal article" date="2012" name="Nat. Biotechnol.">
        <title>Reference genome sequence of the model plant Setaria.</title>
        <authorList>
            <person name="Bennetzen J.L."/>
            <person name="Schmutz J."/>
            <person name="Wang H."/>
            <person name="Percifield R."/>
            <person name="Hawkins J."/>
            <person name="Pontaroli A.C."/>
            <person name="Estep M."/>
            <person name="Feng L."/>
            <person name="Vaughn J.N."/>
            <person name="Grimwood J."/>
            <person name="Jenkins J."/>
            <person name="Barry K."/>
            <person name="Lindquist E."/>
            <person name="Hellsten U."/>
            <person name="Deshpande S."/>
            <person name="Wang X."/>
            <person name="Wu X."/>
            <person name="Mitros T."/>
            <person name="Triplett J."/>
            <person name="Yang X."/>
            <person name="Ye C.Y."/>
            <person name="Mauro-Herrera M."/>
            <person name="Wang L."/>
            <person name="Li P."/>
            <person name="Sharma M."/>
            <person name="Sharma R."/>
            <person name="Ronald P.C."/>
            <person name="Panaud O."/>
            <person name="Kellogg E.A."/>
            <person name="Brutnell T.P."/>
            <person name="Doust A.N."/>
            <person name="Tuskan G.A."/>
            <person name="Rokhsar D."/>
            <person name="Devos K.M."/>
        </authorList>
    </citation>
    <scope>NUCLEOTIDE SEQUENCE [LARGE SCALE GENOMIC DNA]</scope>
    <source>
        <strain evidence="2">cv. Yugu1</strain>
    </source>
</reference>
<keyword evidence="2" id="KW-1185">Reference proteome</keyword>
<organism evidence="1 2">
    <name type="scientific">Setaria italica</name>
    <name type="common">Foxtail millet</name>
    <name type="synonym">Panicum italicum</name>
    <dbReference type="NCBI Taxonomy" id="4555"/>
    <lineage>
        <taxon>Eukaryota</taxon>
        <taxon>Viridiplantae</taxon>
        <taxon>Streptophyta</taxon>
        <taxon>Embryophyta</taxon>
        <taxon>Tracheophyta</taxon>
        <taxon>Spermatophyta</taxon>
        <taxon>Magnoliopsida</taxon>
        <taxon>Liliopsida</taxon>
        <taxon>Poales</taxon>
        <taxon>Poaceae</taxon>
        <taxon>PACMAD clade</taxon>
        <taxon>Panicoideae</taxon>
        <taxon>Panicodae</taxon>
        <taxon>Paniceae</taxon>
        <taxon>Cenchrinae</taxon>
        <taxon>Setaria</taxon>
    </lineage>
</organism>